<evidence type="ECO:0000313" key="10">
    <source>
        <dbReference type="Proteomes" id="UP000191448"/>
    </source>
</evidence>
<feature type="transmembrane region" description="Helical" evidence="7">
    <location>
        <begin position="60"/>
        <end position="81"/>
    </location>
</feature>
<comment type="subcellular location">
    <subcellularLocation>
        <location evidence="1 7">Cell membrane</location>
        <topology evidence="1 7">Multi-pass membrane protein</topology>
    </subcellularLocation>
</comment>
<keyword evidence="3" id="KW-1003">Cell membrane</keyword>
<dbReference type="PANTHER" id="PTHR30614">
    <property type="entry name" value="MEMBRANE COMPONENT OF AMINO ACID ABC TRANSPORTER"/>
    <property type="match status" value="1"/>
</dbReference>
<sequence>MLSGDYRVIFEGNNLERIFEGLLVTIKIAFISVIIAIILGVLFGVIMTVKSKIIRAISRFYLEAMRIIPIIVWLFIGYFGIASTLNINLEAETVCIIVFSLWGIAEMGDLVRGAIESIPKHQIEAGQCLGLSKIQIYRYILVPQGIRRVIPGAINLSTRMIKTTSLVVLIGVVEVVKVSQQIIETSILNAPKASFFIYGFVFILYFIVCYPISILANIAEKKLEY</sequence>
<keyword evidence="6 7" id="KW-0472">Membrane</keyword>
<dbReference type="InterPro" id="IPR000515">
    <property type="entry name" value="MetI-like"/>
</dbReference>
<evidence type="ECO:0000256" key="1">
    <source>
        <dbReference type="ARBA" id="ARBA00004651"/>
    </source>
</evidence>
<keyword evidence="4 7" id="KW-0812">Transmembrane</keyword>
<dbReference type="InterPro" id="IPR010065">
    <property type="entry name" value="AA_ABC_transptr_permease_3TM"/>
</dbReference>
<comment type="caution">
    <text evidence="9">The sequence shown here is derived from an EMBL/GenBank/DDBJ whole genome shotgun (WGS) entry which is preliminary data.</text>
</comment>
<evidence type="ECO:0000256" key="4">
    <source>
        <dbReference type="ARBA" id="ARBA00022692"/>
    </source>
</evidence>
<dbReference type="Pfam" id="PF00528">
    <property type="entry name" value="BPD_transp_1"/>
    <property type="match status" value="1"/>
</dbReference>
<name>A0A1V4T000_9CLOT</name>
<dbReference type="NCBIfam" id="TIGR01726">
    <property type="entry name" value="HEQRo_perm_3TM"/>
    <property type="match status" value="1"/>
</dbReference>
<dbReference type="GO" id="GO:0022857">
    <property type="term" value="F:transmembrane transporter activity"/>
    <property type="evidence" value="ECO:0007669"/>
    <property type="project" value="InterPro"/>
</dbReference>
<gene>
    <name evidence="9" type="primary">glnP_2</name>
    <name evidence="9" type="ORF">CLTHE_05180</name>
</gene>
<evidence type="ECO:0000256" key="6">
    <source>
        <dbReference type="ARBA" id="ARBA00023136"/>
    </source>
</evidence>
<feature type="domain" description="ABC transmembrane type-1" evidence="8">
    <location>
        <begin position="22"/>
        <end position="216"/>
    </location>
</feature>
<dbReference type="AlphaFoldDB" id="A0A1V4T000"/>
<organism evidence="9 10">
    <name type="scientific">Clostridium thermobutyricum DSM 4928</name>
    <dbReference type="NCBI Taxonomy" id="1121339"/>
    <lineage>
        <taxon>Bacteria</taxon>
        <taxon>Bacillati</taxon>
        <taxon>Bacillota</taxon>
        <taxon>Clostridia</taxon>
        <taxon>Eubacteriales</taxon>
        <taxon>Clostridiaceae</taxon>
        <taxon>Clostridium</taxon>
    </lineage>
</organism>
<feature type="transmembrane region" description="Helical" evidence="7">
    <location>
        <begin position="195"/>
        <end position="219"/>
    </location>
</feature>
<dbReference type="CDD" id="cd06261">
    <property type="entry name" value="TM_PBP2"/>
    <property type="match status" value="1"/>
</dbReference>
<dbReference type="PANTHER" id="PTHR30614:SF36">
    <property type="entry name" value="ABC TRANSPORTER MEMBRANE-SPANNING PERMEASE-GLUTAMINE TRANSPORT"/>
    <property type="match status" value="1"/>
</dbReference>
<evidence type="ECO:0000256" key="7">
    <source>
        <dbReference type="RuleBase" id="RU363032"/>
    </source>
</evidence>
<comment type="similarity">
    <text evidence="7">Belongs to the binding-protein-dependent transport system permease family.</text>
</comment>
<evidence type="ECO:0000256" key="5">
    <source>
        <dbReference type="ARBA" id="ARBA00022989"/>
    </source>
</evidence>
<evidence type="ECO:0000259" key="8">
    <source>
        <dbReference type="PROSITE" id="PS50928"/>
    </source>
</evidence>
<accession>A0A1V4T000</accession>
<keyword evidence="2 7" id="KW-0813">Transport</keyword>
<dbReference type="SUPFAM" id="SSF161098">
    <property type="entry name" value="MetI-like"/>
    <property type="match status" value="1"/>
</dbReference>
<dbReference type="Proteomes" id="UP000191448">
    <property type="component" value="Unassembled WGS sequence"/>
</dbReference>
<feature type="transmembrane region" description="Helical" evidence="7">
    <location>
        <begin position="22"/>
        <end position="48"/>
    </location>
</feature>
<dbReference type="GO" id="GO:0006865">
    <property type="term" value="P:amino acid transport"/>
    <property type="evidence" value="ECO:0007669"/>
    <property type="project" value="TreeGrafter"/>
</dbReference>
<evidence type="ECO:0000256" key="3">
    <source>
        <dbReference type="ARBA" id="ARBA00022475"/>
    </source>
</evidence>
<dbReference type="InterPro" id="IPR035906">
    <property type="entry name" value="MetI-like_sf"/>
</dbReference>
<dbReference type="Gene3D" id="1.10.3720.10">
    <property type="entry name" value="MetI-like"/>
    <property type="match status" value="1"/>
</dbReference>
<dbReference type="GO" id="GO:0043190">
    <property type="term" value="C:ATP-binding cassette (ABC) transporter complex"/>
    <property type="evidence" value="ECO:0007669"/>
    <property type="project" value="InterPro"/>
</dbReference>
<dbReference type="EMBL" id="LTAY01000021">
    <property type="protein sequence ID" value="OPX49787.1"/>
    <property type="molecule type" value="Genomic_DNA"/>
</dbReference>
<protein>
    <submittedName>
        <fullName evidence="9">Putative glutamine ABC transporter permease protein GlnP</fullName>
    </submittedName>
</protein>
<dbReference type="InterPro" id="IPR043429">
    <property type="entry name" value="ArtM/GltK/GlnP/TcyL/YhdX-like"/>
</dbReference>
<dbReference type="RefSeq" id="WP_080021868.1">
    <property type="nucleotide sequence ID" value="NZ_LTAY01000021.1"/>
</dbReference>
<dbReference type="PROSITE" id="PS50928">
    <property type="entry name" value="ABC_TM1"/>
    <property type="match status" value="1"/>
</dbReference>
<proteinExistence type="inferred from homology"/>
<evidence type="ECO:0000313" key="9">
    <source>
        <dbReference type="EMBL" id="OPX49787.1"/>
    </source>
</evidence>
<keyword evidence="5 7" id="KW-1133">Transmembrane helix</keyword>
<evidence type="ECO:0000256" key="2">
    <source>
        <dbReference type="ARBA" id="ARBA00022448"/>
    </source>
</evidence>
<reference evidence="9 10" key="1">
    <citation type="submission" date="2016-02" db="EMBL/GenBank/DDBJ databases">
        <title>Genome sequence of Clostridium thermobutyricum DSM 4928.</title>
        <authorList>
            <person name="Poehlein A."/>
            <person name="Daniel R."/>
        </authorList>
    </citation>
    <scope>NUCLEOTIDE SEQUENCE [LARGE SCALE GENOMIC DNA]</scope>
    <source>
        <strain evidence="9 10">DSM 4928</strain>
    </source>
</reference>
<dbReference type="OrthoDB" id="92598at2"/>